<evidence type="ECO:0000313" key="4">
    <source>
        <dbReference type="Proteomes" id="UP000256970"/>
    </source>
</evidence>
<organism evidence="3 4">
    <name type="scientific">Tetradesmus obliquus</name>
    <name type="common">Green alga</name>
    <name type="synonym">Acutodesmus obliquus</name>
    <dbReference type="NCBI Taxonomy" id="3088"/>
    <lineage>
        <taxon>Eukaryota</taxon>
        <taxon>Viridiplantae</taxon>
        <taxon>Chlorophyta</taxon>
        <taxon>core chlorophytes</taxon>
        <taxon>Chlorophyceae</taxon>
        <taxon>CS clade</taxon>
        <taxon>Sphaeropleales</taxon>
        <taxon>Scenedesmaceae</taxon>
        <taxon>Tetradesmus</taxon>
    </lineage>
</organism>
<gene>
    <name evidence="3" type="ORF">BQ4739_LOCUS8378</name>
</gene>
<evidence type="ECO:0000256" key="2">
    <source>
        <dbReference type="SAM" id="Phobius"/>
    </source>
</evidence>
<dbReference type="AlphaFoldDB" id="A0A383VTF3"/>
<protein>
    <submittedName>
        <fullName evidence="3">Uncharacterized protein</fullName>
    </submittedName>
</protein>
<proteinExistence type="predicted"/>
<feature type="region of interest" description="Disordered" evidence="1">
    <location>
        <begin position="190"/>
        <end position="210"/>
    </location>
</feature>
<feature type="compositionally biased region" description="Low complexity" evidence="1">
    <location>
        <begin position="190"/>
        <end position="202"/>
    </location>
</feature>
<keyword evidence="2" id="KW-0812">Transmembrane</keyword>
<dbReference type="EMBL" id="FNXT01000835">
    <property type="protein sequence ID" value="SZX68054.1"/>
    <property type="molecule type" value="Genomic_DNA"/>
</dbReference>
<sequence>MIAQRLPAAHQCRLSSRTGVARTPQLARQQLRKHSLKRVAAEESGAVTQEALDDQVEAFMKRQAELESGAAFARTKDPSEIIGADVVDEENAKALCREVVRILRTLKSKRDMTVNEARLIVSIEDPRTREQRQLGIEDERGVSRDEMAAALLDVAEGRVPKDRLALKCLVEEMQGWPFLGEDGAAAAAEAKASVSGGSSSSSNRQQRQDEMEVVIDEATGIAKPYIMSSELRKGEQPQTLADMLPDWVGYGTLYGISIIPVLIVVATVVILFYNSLK</sequence>
<dbReference type="Proteomes" id="UP000256970">
    <property type="component" value="Unassembled WGS sequence"/>
</dbReference>
<evidence type="ECO:0000313" key="3">
    <source>
        <dbReference type="EMBL" id="SZX68054.1"/>
    </source>
</evidence>
<name>A0A383VTF3_TETOB</name>
<reference evidence="3 4" key="1">
    <citation type="submission" date="2016-10" db="EMBL/GenBank/DDBJ databases">
        <authorList>
            <person name="Cai Z."/>
        </authorList>
    </citation>
    <scope>NUCLEOTIDE SEQUENCE [LARGE SCALE GENOMIC DNA]</scope>
</reference>
<keyword evidence="4" id="KW-1185">Reference proteome</keyword>
<keyword evidence="2" id="KW-1133">Transmembrane helix</keyword>
<dbReference type="STRING" id="3088.A0A383VTF3"/>
<feature type="transmembrane region" description="Helical" evidence="2">
    <location>
        <begin position="247"/>
        <end position="273"/>
    </location>
</feature>
<keyword evidence="2" id="KW-0472">Membrane</keyword>
<accession>A0A383VTF3</accession>
<evidence type="ECO:0000256" key="1">
    <source>
        <dbReference type="SAM" id="MobiDB-lite"/>
    </source>
</evidence>